<accession>A0A7S4EIH8</accession>
<dbReference type="EMBL" id="HBIX01009946">
    <property type="protein sequence ID" value="CAE0714779.1"/>
    <property type="molecule type" value="Transcribed_RNA"/>
</dbReference>
<name>A0A7S4EIH8_9STRA</name>
<feature type="region of interest" description="Disordered" evidence="1">
    <location>
        <begin position="58"/>
        <end position="79"/>
    </location>
</feature>
<evidence type="ECO:0000256" key="1">
    <source>
        <dbReference type="SAM" id="MobiDB-lite"/>
    </source>
</evidence>
<organism evidence="2">
    <name type="scientific">Pseudo-nitzschia australis</name>
    <dbReference type="NCBI Taxonomy" id="44445"/>
    <lineage>
        <taxon>Eukaryota</taxon>
        <taxon>Sar</taxon>
        <taxon>Stramenopiles</taxon>
        <taxon>Ochrophyta</taxon>
        <taxon>Bacillariophyta</taxon>
        <taxon>Bacillariophyceae</taxon>
        <taxon>Bacillariophycidae</taxon>
        <taxon>Bacillariales</taxon>
        <taxon>Bacillariaceae</taxon>
        <taxon>Pseudo-nitzschia</taxon>
    </lineage>
</organism>
<reference evidence="2" key="1">
    <citation type="submission" date="2021-01" db="EMBL/GenBank/DDBJ databases">
        <authorList>
            <person name="Corre E."/>
            <person name="Pelletier E."/>
            <person name="Niang G."/>
            <person name="Scheremetjew M."/>
            <person name="Finn R."/>
            <person name="Kale V."/>
            <person name="Holt S."/>
            <person name="Cochrane G."/>
            <person name="Meng A."/>
            <person name="Brown T."/>
            <person name="Cohen L."/>
        </authorList>
    </citation>
    <scope>NUCLEOTIDE SEQUENCE</scope>
    <source>
        <strain evidence="2">10249 10 AB</strain>
    </source>
</reference>
<sequence length="159" mass="17775">MLDQPETYSTHLVPSVVSATMATTPSGLANSAADTRFDKLEGLIESIVQQLRALSQNQNRQQPVTSVSTSGNNTTTCRTMGDPNGPWRQWKYWCYTCGTNLSHASADYHKTERQKPSHHQCKDLATKDNPQGGNSRKDRLWMKWCHPAKYEPHNTKGGA</sequence>
<proteinExistence type="predicted"/>
<dbReference type="AlphaFoldDB" id="A0A7S4EIH8"/>
<feature type="compositionally biased region" description="Basic and acidic residues" evidence="1">
    <location>
        <begin position="108"/>
        <end position="126"/>
    </location>
</feature>
<protein>
    <submittedName>
        <fullName evidence="2">Uncharacterized protein</fullName>
    </submittedName>
</protein>
<feature type="compositionally biased region" description="Low complexity" evidence="1">
    <location>
        <begin position="64"/>
        <end position="76"/>
    </location>
</feature>
<evidence type="ECO:0000313" key="2">
    <source>
        <dbReference type="EMBL" id="CAE0714779.1"/>
    </source>
</evidence>
<gene>
    <name evidence="2" type="ORF">PAUS00366_LOCUS7531</name>
</gene>
<feature type="region of interest" description="Disordered" evidence="1">
    <location>
        <begin position="108"/>
        <end position="137"/>
    </location>
</feature>